<reference evidence="3" key="1">
    <citation type="submission" date="2020-03" db="EMBL/GenBank/DDBJ databases">
        <title>The deep terrestrial virosphere.</title>
        <authorList>
            <person name="Holmfeldt K."/>
            <person name="Nilsson E."/>
            <person name="Simone D."/>
            <person name="Lopez-Fernandez M."/>
            <person name="Wu X."/>
            <person name="de Brujin I."/>
            <person name="Lundin D."/>
            <person name="Andersson A."/>
            <person name="Bertilsson S."/>
            <person name="Dopson M."/>
        </authorList>
    </citation>
    <scope>NUCLEOTIDE SEQUENCE</scope>
    <source>
        <strain evidence="3">MM171A00126</strain>
        <strain evidence="4">MM171B00120</strain>
    </source>
</reference>
<dbReference type="EMBL" id="MT143895">
    <property type="protein sequence ID" value="QJB05116.1"/>
    <property type="molecule type" value="Genomic_DNA"/>
</dbReference>
<evidence type="ECO:0000256" key="2">
    <source>
        <dbReference type="SAM" id="MobiDB-lite"/>
    </source>
</evidence>
<dbReference type="EMBL" id="MT143706">
    <property type="protein sequence ID" value="QJB01190.1"/>
    <property type="molecule type" value="Genomic_DNA"/>
</dbReference>
<evidence type="ECO:0000256" key="1">
    <source>
        <dbReference type="SAM" id="Coils"/>
    </source>
</evidence>
<feature type="region of interest" description="Disordered" evidence="2">
    <location>
        <begin position="39"/>
        <end position="59"/>
    </location>
</feature>
<sequence length="260" mass="28800">MDTNKLNLDAYYYSFEATGVDAVDTILSAVANAGAGYHNTEDWREPADDGSSPLSEMQAAAEKSAEAFRALLAEVDRLRTAEGDAMTYKAGMENVAQQRDQLKAELEKVKADRKACWEEFKVQGRQLDQLKQENRLLTEHNEFLASSDSRLAPELRAVKDALGLDFTASVSGEVVPLIERLRKLPTCWTEVLEQSEANDQLLDQVLELSADADRYRFLCDKFSVTDLPCALERILDGDLYVADGKPSIDSAIDAARAKAE</sequence>
<keyword evidence="1" id="KW-0175">Coiled coil</keyword>
<dbReference type="AlphaFoldDB" id="A0A6M3M4W2"/>
<organism evidence="3">
    <name type="scientific">viral metagenome</name>
    <dbReference type="NCBI Taxonomy" id="1070528"/>
    <lineage>
        <taxon>unclassified sequences</taxon>
        <taxon>metagenomes</taxon>
        <taxon>organismal metagenomes</taxon>
    </lineage>
</organism>
<evidence type="ECO:0000313" key="4">
    <source>
        <dbReference type="EMBL" id="QJB05116.1"/>
    </source>
</evidence>
<protein>
    <submittedName>
        <fullName evidence="3">Uncharacterized protein</fullName>
    </submittedName>
</protein>
<accession>A0A6M3M4W2</accession>
<evidence type="ECO:0000313" key="3">
    <source>
        <dbReference type="EMBL" id="QJB01190.1"/>
    </source>
</evidence>
<feature type="coiled-coil region" evidence="1">
    <location>
        <begin position="92"/>
        <end position="147"/>
    </location>
</feature>
<name>A0A6M3M4W2_9ZZZZ</name>
<proteinExistence type="predicted"/>
<gene>
    <name evidence="3" type="ORF">MM171A00126_0030</name>
    <name evidence="4" type="ORF">MM171B00120_0012</name>
</gene>